<keyword evidence="3" id="KW-1185">Reference proteome</keyword>
<proteinExistence type="predicted"/>
<evidence type="ECO:0000256" key="1">
    <source>
        <dbReference type="SAM" id="MobiDB-lite"/>
    </source>
</evidence>
<organism evidence="2 3">
    <name type="scientific">Ridgeia piscesae</name>
    <name type="common">Tubeworm</name>
    <dbReference type="NCBI Taxonomy" id="27915"/>
    <lineage>
        <taxon>Eukaryota</taxon>
        <taxon>Metazoa</taxon>
        <taxon>Spiralia</taxon>
        <taxon>Lophotrochozoa</taxon>
        <taxon>Annelida</taxon>
        <taxon>Polychaeta</taxon>
        <taxon>Sedentaria</taxon>
        <taxon>Canalipalpata</taxon>
        <taxon>Sabellida</taxon>
        <taxon>Siboglinidae</taxon>
        <taxon>Ridgeia</taxon>
    </lineage>
</organism>
<sequence length="152" mass="17582">MDEITVETESNCSMEDAMAVVEDVLRRSLGITRDTHAGDSQGDEIDALDVTQLPGYQPVLEGCVAWKAALIEKKNKELVEKEKERLVAVRAEQERWKGIPDWKKRLMMEQEKKKQADMGPQELERQRKEQEKAKLQAMPDWKRNLVTKKCKD</sequence>
<dbReference type="Proteomes" id="UP001209878">
    <property type="component" value="Unassembled WGS sequence"/>
</dbReference>
<comment type="caution">
    <text evidence="2">The sequence shown here is derived from an EMBL/GenBank/DDBJ whole genome shotgun (WGS) entry which is preliminary data.</text>
</comment>
<dbReference type="EMBL" id="JAODUO010000425">
    <property type="protein sequence ID" value="KAK2180827.1"/>
    <property type="molecule type" value="Genomic_DNA"/>
</dbReference>
<evidence type="ECO:0000313" key="3">
    <source>
        <dbReference type="Proteomes" id="UP001209878"/>
    </source>
</evidence>
<reference evidence="2" key="1">
    <citation type="journal article" date="2023" name="Mol. Biol. Evol.">
        <title>Third-Generation Sequencing Reveals the Adaptive Role of the Epigenome in Three Deep-Sea Polychaetes.</title>
        <authorList>
            <person name="Perez M."/>
            <person name="Aroh O."/>
            <person name="Sun Y."/>
            <person name="Lan Y."/>
            <person name="Juniper S.K."/>
            <person name="Young C.R."/>
            <person name="Angers B."/>
            <person name="Qian P.Y."/>
        </authorList>
    </citation>
    <scope>NUCLEOTIDE SEQUENCE</scope>
    <source>
        <strain evidence="2">R07B-5</strain>
    </source>
</reference>
<feature type="compositionally biased region" description="Basic and acidic residues" evidence="1">
    <location>
        <begin position="109"/>
        <end position="134"/>
    </location>
</feature>
<evidence type="ECO:0000313" key="2">
    <source>
        <dbReference type="EMBL" id="KAK2180827.1"/>
    </source>
</evidence>
<feature type="region of interest" description="Disordered" evidence="1">
    <location>
        <begin position="109"/>
        <end position="152"/>
    </location>
</feature>
<name>A0AAD9L157_RIDPI</name>
<protein>
    <submittedName>
        <fullName evidence="2">Uncharacterized protein</fullName>
    </submittedName>
</protein>
<accession>A0AAD9L157</accession>
<dbReference type="AlphaFoldDB" id="A0AAD9L157"/>
<gene>
    <name evidence="2" type="ORF">NP493_425g05029</name>
</gene>